<sequence length="68" mass="8181">MRHPEKADPFPDDVIFPLAPNKELFRIRDMKEIFAPNIKFYIDMLQLMQAQEYVCYVAKDYLLWLKDG</sequence>
<reference evidence="2" key="1">
    <citation type="journal article" date="2019" name="Int. J. Syst. Evol. Microbiol.">
        <title>The Global Catalogue of Microorganisms (GCM) 10K type strain sequencing project: providing services to taxonomists for standard genome sequencing and annotation.</title>
        <authorList>
            <consortium name="The Broad Institute Genomics Platform"/>
            <consortium name="The Broad Institute Genome Sequencing Center for Infectious Disease"/>
            <person name="Wu L."/>
            <person name="Ma J."/>
        </authorList>
    </citation>
    <scope>NUCLEOTIDE SEQUENCE [LARGE SCALE GENOMIC DNA]</scope>
    <source>
        <strain evidence="2">JCM 16601</strain>
    </source>
</reference>
<organism evidence="1 2">
    <name type="scientific">Mucilaginibacter dorajii</name>
    <dbReference type="NCBI Taxonomy" id="692994"/>
    <lineage>
        <taxon>Bacteria</taxon>
        <taxon>Pseudomonadati</taxon>
        <taxon>Bacteroidota</taxon>
        <taxon>Sphingobacteriia</taxon>
        <taxon>Sphingobacteriales</taxon>
        <taxon>Sphingobacteriaceae</taxon>
        <taxon>Mucilaginibacter</taxon>
    </lineage>
</organism>
<dbReference type="RefSeq" id="WP_259086724.1">
    <property type="nucleotide sequence ID" value="NZ_BAAAZC010000031.1"/>
</dbReference>
<comment type="caution">
    <text evidence="1">The sequence shown here is derived from an EMBL/GenBank/DDBJ whole genome shotgun (WGS) entry which is preliminary data.</text>
</comment>
<evidence type="ECO:0000313" key="1">
    <source>
        <dbReference type="EMBL" id="GAA3990371.1"/>
    </source>
</evidence>
<dbReference type="Proteomes" id="UP001500742">
    <property type="component" value="Unassembled WGS sequence"/>
</dbReference>
<gene>
    <name evidence="1" type="ORF">GCM10022210_49960</name>
</gene>
<name>A0ABP7R143_9SPHI</name>
<evidence type="ECO:0000313" key="2">
    <source>
        <dbReference type="Proteomes" id="UP001500742"/>
    </source>
</evidence>
<protein>
    <submittedName>
        <fullName evidence="1">Uncharacterized protein</fullName>
    </submittedName>
</protein>
<accession>A0ABP7R143</accession>
<dbReference type="EMBL" id="BAAAZC010000031">
    <property type="protein sequence ID" value="GAA3990371.1"/>
    <property type="molecule type" value="Genomic_DNA"/>
</dbReference>
<proteinExistence type="predicted"/>
<keyword evidence="2" id="KW-1185">Reference proteome</keyword>